<feature type="region of interest" description="Disordered" evidence="1">
    <location>
        <begin position="1"/>
        <end position="25"/>
    </location>
</feature>
<reference evidence="2 3" key="1">
    <citation type="submission" date="2020-08" db="EMBL/GenBank/DDBJ databases">
        <title>Genomic Encyclopedia of Type Strains, Phase IV (KMG-IV): sequencing the most valuable type-strain genomes for metagenomic binning, comparative biology and taxonomic classification.</title>
        <authorList>
            <person name="Goeker M."/>
        </authorList>
    </citation>
    <scope>NUCLEOTIDE SEQUENCE [LARGE SCALE GENOMIC DNA]</scope>
    <source>
        <strain evidence="2 3">DSM 40141</strain>
    </source>
</reference>
<evidence type="ECO:0000256" key="1">
    <source>
        <dbReference type="SAM" id="MobiDB-lite"/>
    </source>
</evidence>
<evidence type="ECO:0000313" key="2">
    <source>
        <dbReference type="EMBL" id="MBB6439831.1"/>
    </source>
</evidence>
<protein>
    <submittedName>
        <fullName evidence="2">Uncharacterized protein</fullName>
    </submittedName>
</protein>
<feature type="compositionally biased region" description="Basic residues" evidence="1">
    <location>
        <begin position="1"/>
        <end position="10"/>
    </location>
</feature>
<gene>
    <name evidence="2" type="ORF">HNQ79_006343</name>
</gene>
<accession>A0A7X0LU86</accession>
<evidence type="ECO:0000313" key="3">
    <source>
        <dbReference type="Proteomes" id="UP000540423"/>
    </source>
</evidence>
<dbReference type="Proteomes" id="UP000540423">
    <property type="component" value="Unassembled WGS sequence"/>
</dbReference>
<comment type="caution">
    <text evidence="2">The sequence shown here is derived from an EMBL/GenBank/DDBJ whole genome shotgun (WGS) entry which is preliminary data.</text>
</comment>
<name>A0A7X0LU86_9ACTN</name>
<sequence length="110" mass="11524">MKAAPKRRKPAATDDLPGGAVSSEYDPRVSLVPTVPFAASVTAAGLDAVLVEVLPVHDQAEAAVGIQTLRVGWLLAVLDTGVAGFHKFRESEPDVVDVLGLWLRRVGPGS</sequence>
<keyword evidence="3" id="KW-1185">Reference proteome</keyword>
<organism evidence="2 3">
    <name type="scientific">Streptomyces candidus</name>
    <dbReference type="NCBI Taxonomy" id="67283"/>
    <lineage>
        <taxon>Bacteria</taxon>
        <taxon>Bacillati</taxon>
        <taxon>Actinomycetota</taxon>
        <taxon>Actinomycetes</taxon>
        <taxon>Kitasatosporales</taxon>
        <taxon>Streptomycetaceae</taxon>
        <taxon>Streptomyces</taxon>
    </lineage>
</organism>
<dbReference type="AlphaFoldDB" id="A0A7X0LU86"/>
<proteinExistence type="predicted"/>
<dbReference type="EMBL" id="JACHEM010000029">
    <property type="protein sequence ID" value="MBB6439831.1"/>
    <property type="molecule type" value="Genomic_DNA"/>
</dbReference>